<dbReference type="Gene3D" id="3.40.640.10">
    <property type="entry name" value="Type I PLP-dependent aspartate aminotransferase-like (Major domain)"/>
    <property type="match status" value="1"/>
</dbReference>
<proteinExistence type="inferred from homology"/>
<dbReference type="InterPro" id="IPR015421">
    <property type="entry name" value="PyrdxlP-dep_Trfase_major"/>
</dbReference>
<name>A0A8E2ESZ7_9PEZI</name>
<accession>A0A8E2ESZ7</accession>
<dbReference type="GO" id="GO:0016740">
    <property type="term" value="F:transferase activity"/>
    <property type="evidence" value="ECO:0007669"/>
    <property type="project" value="UniProtKB-KW"/>
</dbReference>
<protein>
    <submittedName>
        <fullName evidence="7">PLP-dependent transferase</fullName>
    </submittedName>
</protein>
<evidence type="ECO:0000256" key="5">
    <source>
        <dbReference type="PIRSR" id="PIRSR602129-50"/>
    </source>
</evidence>
<dbReference type="OrthoDB" id="2161780at2759"/>
<dbReference type="InterPro" id="IPR002129">
    <property type="entry name" value="PyrdxlP-dep_de-COase"/>
</dbReference>
<dbReference type="InterPro" id="IPR015422">
    <property type="entry name" value="PyrdxlP-dep_Trfase_small"/>
</dbReference>
<sequence>MKGLLATIAELHNSPEPNFVLPSASCLIQARECLIQTLPEIGLGVPKVTKHLMEEIAPGFNASSRSSNYYGFVTGGSTEAATLADNLVTAYDQNVQVHLPKETIATEVEDRALSLLCELLKLDPAQWQHRTFTTGATASNIIGLACGREYVIAEAAATRNSFNVSVGQVGLFEAMHQAGLDEIQILTTVPHSSISKAASLVGLGRASVKIVGMEGSPHKFDMSLLEKNLQVPGTASIIAISCGEVNSGQFATSGMDEMRQMRKLCDTYGAWIHVDGAFGILGRTLDTANYAEITRGCEGMELVDSITGDGHKLLNVPYDCGFFLSRHKDLAQNVFQNPNAAYLNAGPAGDTILSPLNIGIENSRRFRALPVYATLTAYGSAGYREMLKRQINLARSIASFVLSSSDYELLPQLSKPTEEVLATIYIIVLFGAKDEELNKNLVQMINATSKVYVSGTAWNGKPACRFAVSNWKVEVARDLSLIKNVLESVAQEWKASKTKF</sequence>
<dbReference type="AlphaFoldDB" id="A0A8E2ESZ7"/>
<dbReference type="Proteomes" id="UP000250140">
    <property type="component" value="Unassembled WGS sequence"/>
</dbReference>
<evidence type="ECO:0000256" key="2">
    <source>
        <dbReference type="ARBA" id="ARBA00009533"/>
    </source>
</evidence>
<dbReference type="InterPro" id="IPR010977">
    <property type="entry name" value="Aromatic_deC"/>
</dbReference>
<evidence type="ECO:0000256" key="4">
    <source>
        <dbReference type="ARBA" id="ARBA00023239"/>
    </source>
</evidence>
<dbReference type="GO" id="GO:0030170">
    <property type="term" value="F:pyridoxal phosphate binding"/>
    <property type="evidence" value="ECO:0007669"/>
    <property type="project" value="InterPro"/>
</dbReference>
<dbReference type="SUPFAM" id="SSF53383">
    <property type="entry name" value="PLP-dependent transferases"/>
    <property type="match status" value="1"/>
</dbReference>
<keyword evidence="7" id="KW-0808">Transferase</keyword>
<dbReference type="GO" id="GO:0005737">
    <property type="term" value="C:cytoplasm"/>
    <property type="evidence" value="ECO:0007669"/>
    <property type="project" value="TreeGrafter"/>
</dbReference>
<dbReference type="PANTHER" id="PTHR11999:SF165">
    <property type="entry name" value="DECARBOXYLASE, PUTATIVE (AFU_ORTHOLOGUE AFUA_2G04980)-RELATED"/>
    <property type="match status" value="1"/>
</dbReference>
<keyword evidence="4 6" id="KW-0456">Lyase</keyword>
<dbReference type="EMBL" id="KV750547">
    <property type="protein sequence ID" value="OCL04306.1"/>
    <property type="molecule type" value="Genomic_DNA"/>
</dbReference>
<dbReference type="GO" id="GO:0016831">
    <property type="term" value="F:carboxy-lyase activity"/>
    <property type="evidence" value="ECO:0007669"/>
    <property type="project" value="TreeGrafter"/>
</dbReference>
<reference evidence="7 8" key="1">
    <citation type="journal article" date="2016" name="Nat. Commun.">
        <title>Ectomycorrhizal ecology is imprinted in the genome of the dominant symbiotic fungus Cenococcum geophilum.</title>
        <authorList>
            <consortium name="DOE Joint Genome Institute"/>
            <person name="Peter M."/>
            <person name="Kohler A."/>
            <person name="Ohm R.A."/>
            <person name="Kuo A."/>
            <person name="Krutzmann J."/>
            <person name="Morin E."/>
            <person name="Arend M."/>
            <person name="Barry K.W."/>
            <person name="Binder M."/>
            <person name="Choi C."/>
            <person name="Clum A."/>
            <person name="Copeland A."/>
            <person name="Grisel N."/>
            <person name="Haridas S."/>
            <person name="Kipfer T."/>
            <person name="LaButti K."/>
            <person name="Lindquist E."/>
            <person name="Lipzen A."/>
            <person name="Maire R."/>
            <person name="Meier B."/>
            <person name="Mihaltcheva S."/>
            <person name="Molinier V."/>
            <person name="Murat C."/>
            <person name="Poggeler S."/>
            <person name="Quandt C.A."/>
            <person name="Sperisen C."/>
            <person name="Tritt A."/>
            <person name="Tisserant E."/>
            <person name="Crous P.W."/>
            <person name="Henrissat B."/>
            <person name="Nehls U."/>
            <person name="Egli S."/>
            <person name="Spatafora J.W."/>
            <person name="Grigoriev I.V."/>
            <person name="Martin F.M."/>
        </authorList>
    </citation>
    <scope>NUCLEOTIDE SEQUENCE [LARGE SCALE GENOMIC DNA]</scope>
    <source>
        <strain evidence="7 8">CBS 207.34</strain>
    </source>
</reference>
<evidence type="ECO:0000313" key="8">
    <source>
        <dbReference type="Proteomes" id="UP000250140"/>
    </source>
</evidence>
<evidence type="ECO:0000313" key="7">
    <source>
        <dbReference type="EMBL" id="OCL04306.1"/>
    </source>
</evidence>
<evidence type="ECO:0000256" key="1">
    <source>
        <dbReference type="ARBA" id="ARBA00001933"/>
    </source>
</evidence>
<gene>
    <name evidence="7" type="ORF">AOQ84DRAFT_346423</name>
</gene>
<dbReference type="Pfam" id="PF00282">
    <property type="entry name" value="Pyridoxal_deC"/>
    <property type="match status" value="1"/>
</dbReference>
<dbReference type="Gene3D" id="3.90.1150.10">
    <property type="entry name" value="Aspartate Aminotransferase, domain 1"/>
    <property type="match status" value="1"/>
</dbReference>
<comment type="similarity">
    <text evidence="2 6">Belongs to the group II decarboxylase family.</text>
</comment>
<evidence type="ECO:0000256" key="3">
    <source>
        <dbReference type="ARBA" id="ARBA00022898"/>
    </source>
</evidence>
<dbReference type="GO" id="GO:0019752">
    <property type="term" value="P:carboxylic acid metabolic process"/>
    <property type="evidence" value="ECO:0007669"/>
    <property type="project" value="InterPro"/>
</dbReference>
<comment type="cofactor">
    <cofactor evidence="1 5 6">
        <name>pyridoxal 5'-phosphate</name>
        <dbReference type="ChEBI" id="CHEBI:597326"/>
    </cofactor>
</comment>
<dbReference type="InterPro" id="IPR015424">
    <property type="entry name" value="PyrdxlP-dep_Trfase"/>
</dbReference>
<keyword evidence="8" id="KW-1185">Reference proteome</keyword>
<dbReference type="PANTHER" id="PTHR11999">
    <property type="entry name" value="GROUP II PYRIDOXAL-5-PHOSPHATE DECARBOXYLASE"/>
    <property type="match status" value="1"/>
</dbReference>
<feature type="modified residue" description="N6-(pyridoxal phosphate)lysine" evidence="5">
    <location>
        <position position="312"/>
    </location>
</feature>
<organism evidence="7 8">
    <name type="scientific">Glonium stellatum</name>
    <dbReference type="NCBI Taxonomy" id="574774"/>
    <lineage>
        <taxon>Eukaryota</taxon>
        <taxon>Fungi</taxon>
        <taxon>Dikarya</taxon>
        <taxon>Ascomycota</taxon>
        <taxon>Pezizomycotina</taxon>
        <taxon>Dothideomycetes</taxon>
        <taxon>Pleosporomycetidae</taxon>
        <taxon>Gloniales</taxon>
        <taxon>Gloniaceae</taxon>
        <taxon>Glonium</taxon>
    </lineage>
</organism>
<evidence type="ECO:0000256" key="6">
    <source>
        <dbReference type="RuleBase" id="RU000382"/>
    </source>
</evidence>
<keyword evidence="3 5" id="KW-0663">Pyridoxal phosphate</keyword>